<keyword evidence="15" id="KW-0902">Two-component regulatory system</keyword>
<feature type="transmembrane region" description="Helical" evidence="21">
    <location>
        <begin position="64"/>
        <end position="82"/>
    </location>
</feature>
<keyword evidence="7" id="KW-0963">Cytoplasm</keyword>
<keyword evidence="14" id="KW-0408">Iron</keyword>
<evidence type="ECO:0000256" key="18">
    <source>
        <dbReference type="ARBA" id="ARBA00030800"/>
    </source>
</evidence>
<keyword evidence="21" id="KW-0812">Transmembrane</keyword>
<dbReference type="Gene3D" id="3.30.565.10">
    <property type="entry name" value="Histidine kinase-like ATPase, C-terminal domain"/>
    <property type="match status" value="1"/>
</dbReference>
<keyword evidence="11" id="KW-0547">Nucleotide-binding</keyword>
<evidence type="ECO:0000256" key="1">
    <source>
        <dbReference type="ARBA" id="ARBA00000085"/>
    </source>
</evidence>
<feature type="transmembrane region" description="Helical" evidence="21">
    <location>
        <begin position="109"/>
        <end position="127"/>
    </location>
</feature>
<dbReference type="InterPro" id="IPR003594">
    <property type="entry name" value="HATPase_dom"/>
</dbReference>
<evidence type="ECO:0000256" key="3">
    <source>
        <dbReference type="ARBA" id="ARBA00004496"/>
    </source>
</evidence>
<evidence type="ECO:0000256" key="4">
    <source>
        <dbReference type="ARBA" id="ARBA00012438"/>
    </source>
</evidence>
<accession>A0ABW1SZK9</accession>
<keyword evidence="13" id="KW-0067">ATP-binding</keyword>
<evidence type="ECO:0000256" key="6">
    <source>
        <dbReference type="ARBA" id="ARBA00022485"/>
    </source>
</evidence>
<reference evidence="24" key="1">
    <citation type="journal article" date="2019" name="Int. J. Syst. Evol. Microbiol.">
        <title>The Global Catalogue of Microorganisms (GCM) 10K type strain sequencing project: providing services to taxonomists for standard genome sequencing and annotation.</title>
        <authorList>
            <consortium name="The Broad Institute Genomics Platform"/>
            <consortium name="The Broad Institute Genome Sequencing Center for Infectious Disease"/>
            <person name="Wu L."/>
            <person name="Ma J."/>
        </authorList>
    </citation>
    <scope>NUCLEOTIDE SEQUENCE [LARGE SCALE GENOMIC DNA]</scope>
    <source>
        <strain evidence="24">CGMCC 4.7317</strain>
    </source>
</reference>
<evidence type="ECO:0000256" key="15">
    <source>
        <dbReference type="ARBA" id="ARBA00023012"/>
    </source>
</evidence>
<dbReference type="PANTHER" id="PTHR24421:SF10">
    <property type="entry name" value="NITRATE_NITRITE SENSOR PROTEIN NARQ"/>
    <property type="match status" value="1"/>
</dbReference>
<sequence length="387" mass="40897">MTGTEERDFAERTLVGWHVLFGAMVVATAVLTALNGSAASIVPLLMVLVAAYLLVWFPRQGCASLRRSVPFLVVACVVIALMTYRDPASLVILFAIYPLGFVLLERRGAIIATVAITLTFTLTLAARDGFSRDALLLNGFMAVGNIVFALVIGLFIDGIVRESRARKQLLEQLQTTQGELAALEREAGAVAERERLARDIHDTLAQGFTSIVMLSQAGETAAADGQSAEAVARLRQIQETAREGLAEARALVGAMTPPALEGDRLPDALARLVDRFSRDTGIASTFCVEGEAGPLSSTSDVVALRATQEALANVRKHAGATRVDVVLHYDEDGATVSVSDDGAGFDPAAPRPGYGLDGLAQRVESVGGLSSVESTPGAGTRVRVRVP</sequence>
<evidence type="ECO:0000256" key="5">
    <source>
        <dbReference type="ARBA" id="ARBA00017322"/>
    </source>
</evidence>
<dbReference type="EC" id="2.7.13.3" evidence="4"/>
<keyword evidence="6" id="KW-0004">4Fe-4S</keyword>
<dbReference type="CDD" id="cd16917">
    <property type="entry name" value="HATPase_UhpB-NarQ-NarX-like"/>
    <property type="match status" value="1"/>
</dbReference>
<evidence type="ECO:0000256" key="19">
    <source>
        <dbReference type="SAM" id="Coils"/>
    </source>
</evidence>
<dbReference type="PRINTS" id="PR00344">
    <property type="entry name" value="BCTRLSENSOR"/>
</dbReference>
<keyword evidence="21" id="KW-1133">Transmembrane helix</keyword>
<keyword evidence="8" id="KW-0597">Phosphoprotein</keyword>
<organism evidence="23 24">
    <name type="scientific">Longivirga aurantiaca</name>
    <dbReference type="NCBI Taxonomy" id="1837743"/>
    <lineage>
        <taxon>Bacteria</taxon>
        <taxon>Bacillati</taxon>
        <taxon>Actinomycetota</taxon>
        <taxon>Actinomycetes</taxon>
        <taxon>Sporichthyales</taxon>
        <taxon>Sporichthyaceae</taxon>
        <taxon>Longivirga</taxon>
    </lineage>
</organism>
<evidence type="ECO:0000256" key="20">
    <source>
        <dbReference type="SAM" id="MobiDB-lite"/>
    </source>
</evidence>
<gene>
    <name evidence="23" type="ORF">ACFQGU_07435</name>
</gene>
<dbReference type="GO" id="GO:0016301">
    <property type="term" value="F:kinase activity"/>
    <property type="evidence" value="ECO:0007669"/>
    <property type="project" value="UniProtKB-KW"/>
</dbReference>
<evidence type="ECO:0000256" key="9">
    <source>
        <dbReference type="ARBA" id="ARBA00022679"/>
    </source>
</evidence>
<evidence type="ECO:0000256" key="11">
    <source>
        <dbReference type="ARBA" id="ARBA00022741"/>
    </source>
</evidence>
<feature type="region of interest" description="Disordered" evidence="20">
    <location>
        <begin position="367"/>
        <end position="387"/>
    </location>
</feature>
<dbReference type="Pfam" id="PF02518">
    <property type="entry name" value="HATPase_c"/>
    <property type="match status" value="1"/>
</dbReference>
<keyword evidence="19" id="KW-0175">Coiled coil</keyword>
<comment type="catalytic activity">
    <reaction evidence="1">
        <text>ATP + protein L-histidine = ADP + protein N-phospho-L-histidine.</text>
        <dbReference type="EC" id="2.7.13.3"/>
    </reaction>
</comment>
<feature type="transmembrane region" description="Helical" evidence="21">
    <location>
        <begin position="139"/>
        <end position="160"/>
    </location>
</feature>
<feature type="transmembrane region" description="Helical" evidence="21">
    <location>
        <begin position="40"/>
        <end position="57"/>
    </location>
</feature>
<dbReference type="InterPro" id="IPR036890">
    <property type="entry name" value="HATPase_C_sf"/>
</dbReference>
<keyword evidence="21" id="KW-0472">Membrane</keyword>
<evidence type="ECO:0000313" key="24">
    <source>
        <dbReference type="Proteomes" id="UP001596138"/>
    </source>
</evidence>
<evidence type="ECO:0000259" key="22">
    <source>
        <dbReference type="PROSITE" id="PS50109"/>
    </source>
</evidence>
<evidence type="ECO:0000313" key="23">
    <source>
        <dbReference type="EMBL" id="MFC6237706.1"/>
    </source>
</evidence>
<evidence type="ECO:0000256" key="21">
    <source>
        <dbReference type="SAM" id="Phobius"/>
    </source>
</evidence>
<comment type="cofactor">
    <cofactor evidence="2">
        <name>[4Fe-4S] cluster</name>
        <dbReference type="ChEBI" id="CHEBI:49883"/>
    </cofactor>
</comment>
<keyword evidence="9" id="KW-0808">Transferase</keyword>
<evidence type="ECO:0000256" key="12">
    <source>
        <dbReference type="ARBA" id="ARBA00022777"/>
    </source>
</evidence>
<keyword evidence="24" id="KW-1185">Reference proteome</keyword>
<comment type="subcellular location">
    <subcellularLocation>
        <location evidence="3">Cytoplasm</location>
    </subcellularLocation>
</comment>
<evidence type="ECO:0000256" key="16">
    <source>
        <dbReference type="ARBA" id="ARBA00023014"/>
    </source>
</evidence>
<keyword evidence="12 23" id="KW-0418">Kinase</keyword>
<feature type="domain" description="Histidine kinase" evidence="22">
    <location>
        <begin position="305"/>
        <end position="387"/>
    </location>
</feature>
<evidence type="ECO:0000256" key="2">
    <source>
        <dbReference type="ARBA" id="ARBA00001966"/>
    </source>
</evidence>
<dbReference type="InterPro" id="IPR050482">
    <property type="entry name" value="Sensor_HK_TwoCompSys"/>
</dbReference>
<comment type="caution">
    <text evidence="23">The sequence shown here is derived from an EMBL/GenBank/DDBJ whole genome shotgun (WGS) entry which is preliminary data.</text>
</comment>
<evidence type="ECO:0000256" key="10">
    <source>
        <dbReference type="ARBA" id="ARBA00022723"/>
    </source>
</evidence>
<evidence type="ECO:0000256" key="8">
    <source>
        <dbReference type="ARBA" id="ARBA00022553"/>
    </source>
</evidence>
<dbReference type="RefSeq" id="WP_386765249.1">
    <property type="nucleotide sequence ID" value="NZ_JBHSTI010000008.1"/>
</dbReference>
<dbReference type="InterPro" id="IPR017205">
    <property type="entry name" value="Sig_transdc_His_kinase_ChrS"/>
</dbReference>
<dbReference type="InterPro" id="IPR011712">
    <property type="entry name" value="Sig_transdc_His_kin_sub3_dim/P"/>
</dbReference>
<proteinExistence type="predicted"/>
<feature type="coiled-coil region" evidence="19">
    <location>
        <begin position="166"/>
        <end position="193"/>
    </location>
</feature>
<dbReference type="PIRSF" id="PIRSF037434">
    <property type="entry name" value="STHK_ChrS"/>
    <property type="match status" value="1"/>
</dbReference>
<feature type="transmembrane region" description="Helical" evidence="21">
    <location>
        <begin position="14"/>
        <end position="34"/>
    </location>
</feature>
<dbReference type="Proteomes" id="UP001596138">
    <property type="component" value="Unassembled WGS sequence"/>
</dbReference>
<keyword evidence="10" id="KW-0479">Metal-binding</keyword>
<dbReference type="PANTHER" id="PTHR24421">
    <property type="entry name" value="NITRATE/NITRITE SENSOR PROTEIN NARX-RELATED"/>
    <property type="match status" value="1"/>
</dbReference>
<dbReference type="InterPro" id="IPR004358">
    <property type="entry name" value="Sig_transdc_His_kin-like_C"/>
</dbReference>
<dbReference type="SUPFAM" id="SSF55874">
    <property type="entry name" value="ATPase domain of HSP90 chaperone/DNA topoisomerase II/histidine kinase"/>
    <property type="match status" value="1"/>
</dbReference>
<protein>
    <recommendedName>
        <fullName evidence="5">Oxygen sensor histidine kinase NreB</fullName>
        <ecNumber evidence="4">2.7.13.3</ecNumber>
    </recommendedName>
    <alternativeName>
        <fullName evidence="18">Nitrogen regulation protein B</fullName>
    </alternativeName>
</protein>
<name>A0ABW1SZK9_9ACTN</name>
<evidence type="ECO:0000256" key="14">
    <source>
        <dbReference type="ARBA" id="ARBA00023004"/>
    </source>
</evidence>
<dbReference type="InterPro" id="IPR005467">
    <property type="entry name" value="His_kinase_dom"/>
</dbReference>
<comment type="function">
    <text evidence="17">Member of the two-component regulatory system NreB/NreC involved in the control of dissimilatory nitrate/nitrite reduction in response to oxygen. NreB functions as a direct oxygen sensor histidine kinase which is autophosphorylated, in the absence of oxygen, probably at the conserved histidine residue, and transfers its phosphate group probably to a conserved aspartate residue of NreC. NreB/NreC activates the expression of the nitrate (narGHJI) and nitrite (nir) reductase operons, as well as the putative nitrate transporter gene narT.</text>
</comment>
<dbReference type="EMBL" id="JBHSTI010000008">
    <property type="protein sequence ID" value="MFC6237706.1"/>
    <property type="molecule type" value="Genomic_DNA"/>
</dbReference>
<dbReference type="SMART" id="SM00387">
    <property type="entry name" value="HATPase_c"/>
    <property type="match status" value="1"/>
</dbReference>
<evidence type="ECO:0000256" key="7">
    <source>
        <dbReference type="ARBA" id="ARBA00022490"/>
    </source>
</evidence>
<dbReference type="Gene3D" id="1.20.5.1930">
    <property type="match status" value="1"/>
</dbReference>
<evidence type="ECO:0000256" key="13">
    <source>
        <dbReference type="ARBA" id="ARBA00022840"/>
    </source>
</evidence>
<evidence type="ECO:0000256" key="17">
    <source>
        <dbReference type="ARBA" id="ARBA00024827"/>
    </source>
</evidence>
<keyword evidence="16" id="KW-0411">Iron-sulfur</keyword>
<dbReference type="Pfam" id="PF07730">
    <property type="entry name" value="HisKA_3"/>
    <property type="match status" value="1"/>
</dbReference>
<dbReference type="PROSITE" id="PS50109">
    <property type="entry name" value="HIS_KIN"/>
    <property type="match status" value="1"/>
</dbReference>